<dbReference type="SUPFAM" id="SSF109604">
    <property type="entry name" value="HD-domain/PDEase-like"/>
    <property type="match status" value="1"/>
</dbReference>
<dbReference type="OrthoDB" id="9804751at2"/>
<feature type="domain" description="HDOD" evidence="2">
    <location>
        <begin position="185"/>
        <end position="385"/>
    </location>
</feature>
<dbReference type="InterPro" id="IPR052340">
    <property type="entry name" value="RNase_Y/CdgJ"/>
</dbReference>
<dbReference type="SUPFAM" id="SSF55826">
    <property type="entry name" value="YbaK/ProRS associated domain"/>
    <property type="match status" value="1"/>
</dbReference>
<organism evidence="3 4">
    <name type="scientific">Halovibrio salipaludis</name>
    <dbReference type="NCBI Taxonomy" id="2032626"/>
    <lineage>
        <taxon>Bacteria</taxon>
        <taxon>Pseudomonadati</taxon>
        <taxon>Pseudomonadota</taxon>
        <taxon>Gammaproteobacteria</taxon>
        <taxon>Oceanospirillales</taxon>
        <taxon>Halomonadaceae</taxon>
        <taxon>Halovibrio</taxon>
    </lineage>
</organism>
<accession>A0A2A2FCW1</accession>
<dbReference type="InterPro" id="IPR014627">
    <property type="entry name" value="UCP036888_HDGYP-like"/>
</dbReference>
<dbReference type="PROSITE" id="PS51833">
    <property type="entry name" value="HDOD"/>
    <property type="match status" value="1"/>
</dbReference>
<dbReference type="Pfam" id="PF08668">
    <property type="entry name" value="HDOD"/>
    <property type="match status" value="1"/>
</dbReference>
<dbReference type="GO" id="GO:0002161">
    <property type="term" value="F:aminoacyl-tRNA deacylase activity"/>
    <property type="evidence" value="ECO:0007669"/>
    <property type="project" value="InterPro"/>
</dbReference>
<name>A0A2A2FCW1_9GAMM</name>
<comment type="caution">
    <text evidence="3">The sequence shown here is derived from an EMBL/GenBank/DDBJ whole genome shotgun (WGS) entry which is preliminary data.</text>
</comment>
<dbReference type="Gene3D" id="1.10.3210.10">
    <property type="entry name" value="Hypothetical protein af1432"/>
    <property type="match status" value="1"/>
</dbReference>
<dbReference type="InterPro" id="IPR036754">
    <property type="entry name" value="YbaK/aa-tRNA-synt-asso_dom_sf"/>
</dbReference>
<dbReference type="PANTHER" id="PTHR33525">
    <property type="match status" value="1"/>
</dbReference>
<feature type="region of interest" description="Disordered" evidence="1">
    <location>
        <begin position="1"/>
        <end position="28"/>
    </location>
</feature>
<proteinExistence type="predicted"/>
<dbReference type="PANTHER" id="PTHR33525:SF3">
    <property type="entry name" value="RIBONUCLEASE Y"/>
    <property type="match status" value="1"/>
</dbReference>
<evidence type="ECO:0000259" key="2">
    <source>
        <dbReference type="PROSITE" id="PS51833"/>
    </source>
</evidence>
<evidence type="ECO:0000313" key="3">
    <source>
        <dbReference type="EMBL" id="PAU82415.1"/>
    </source>
</evidence>
<evidence type="ECO:0000313" key="4">
    <source>
        <dbReference type="Proteomes" id="UP000218896"/>
    </source>
</evidence>
<sequence length="455" mass="51094">MTTPRHLETFFRTDEGGLTPESLNSRDPAAEPRIRTAVLADALGRVQAFFREDSLLDIDHLNQALARELRGLPLREMGRLRQKYQVRQIPPLPAMTHFETAVDNRIAELEQARFYSGQGEEDLALALDDYRRLLDGARWLAISRPLTDIAVNHLSPEQDEAQLREALHSFTGLRIKQRLDDTLEIPPLPETAQRILHLRMKPNAEIGDLADIVENDPSLAAQVVSWASSSFYASHTPVNSIYDAIQRVLGFDLVMNLAMGLSLGRTLKQPTDQPEGFIGYWTQAIWMAQAVSVIISCMPRRERPTFGLSYLAGLLHNFGYLVLAHVFPPHFSLICRYTEVNTHAPHELVEHHLIGITREQIGGVLMDLWNMPEEVVTAIRHQKNPDYEGEHSAYANALYLARALLVERGVRLGPELPVPDALYERLNVAPGRVAEEMDILVENSDSVASMAGMLS</sequence>
<dbReference type="InterPro" id="IPR013976">
    <property type="entry name" value="HDOD"/>
</dbReference>
<keyword evidence="4" id="KW-1185">Reference proteome</keyword>
<dbReference type="EMBL" id="NSKD01000001">
    <property type="protein sequence ID" value="PAU82415.1"/>
    <property type="molecule type" value="Genomic_DNA"/>
</dbReference>
<dbReference type="AlphaFoldDB" id="A0A2A2FCW1"/>
<dbReference type="Gene3D" id="3.90.960.10">
    <property type="entry name" value="YbaK/aminoacyl-tRNA synthetase-associated domain"/>
    <property type="match status" value="1"/>
</dbReference>
<dbReference type="Proteomes" id="UP000218896">
    <property type="component" value="Unassembled WGS sequence"/>
</dbReference>
<feature type="compositionally biased region" description="Basic and acidic residues" evidence="1">
    <location>
        <begin position="1"/>
        <end position="15"/>
    </location>
</feature>
<gene>
    <name evidence="3" type="ORF">CK501_04560</name>
</gene>
<dbReference type="RefSeq" id="WP_095616509.1">
    <property type="nucleotide sequence ID" value="NZ_NSKD01000001.1"/>
</dbReference>
<protein>
    <submittedName>
        <fullName evidence="3">Signal transduction protein</fullName>
    </submittedName>
</protein>
<reference evidence="3 4" key="1">
    <citation type="submission" date="2017-08" db="EMBL/GenBank/DDBJ databases">
        <title>Halovibrio sewagensis sp. nov., isolated from wastewater of high salinity.</title>
        <authorList>
            <person name="Dong X."/>
            <person name="Zhang G."/>
        </authorList>
    </citation>
    <scope>NUCLEOTIDE SEQUENCE [LARGE SCALE GENOMIC DNA]</scope>
    <source>
        <strain evidence="3 4">YL5-2</strain>
    </source>
</reference>
<evidence type="ECO:0000256" key="1">
    <source>
        <dbReference type="SAM" id="MobiDB-lite"/>
    </source>
</evidence>
<dbReference type="PIRSF" id="PIRSF036888">
    <property type="entry name" value="HDGYPm_UCP036888"/>
    <property type="match status" value="1"/>
</dbReference>